<keyword evidence="1" id="KW-0040">ANK repeat</keyword>
<organism evidence="2 3">
    <name type="scientific">Ichthyenterobacterium magnum</name>
    <dbReference type="NCBI Taxonomy" id="1230530"/>
    <lineage>
        <taxon>Bacteria</taxon>
        <taxon>Pseudomonadati</taxon>
        <taxon>Bacteroidota</taxon>
        <taxon>Flavobacteriia</taxon>
        <taxon>Flavobacteriales</taxon>
        <taxon>Flavobacteriaceae</taxon>
        <taxon>Ichthyenterobacterium</taxon>
    </lineage>
</organism>
<evidence type="ECO:0000313" key="2">
    <source>
        <dbReference type="EMBL" id="RKE90801.1"/>
    </source>
</evidence>
<dbReference type="AlphaFoldDB" id="A0A420DEM4"/>
<dbReference type="RefSeq" id="WP_211328356.1">
    <property type="nucleotide sequence ID" value="NZ_RAQJ01000007.1"/>
</dbReference>
<feature type="repeat" description="ANK" evidence="1">
    <location>
        <begin position="79"/>
        <end position="111"/>
    </location>
</feature>
<keyword evidence="3" id="KW-1185">Reference proteome</keyword>
<accession>A0A420DEM4</accession>
<comment type="caution">
    <text evidence="2">The sequence shown here is derived from an EMBL/GenBank/DDBJ whole genome shotgun (WGS) entry which is preliminary data.</text>
</comment>
<gene>
    <name evidence="2" type="ORF">BXY80_2644</name>
</gene>
<dbReference type="Gene3D" id="1.25.40.20">
    <property type="entry name" value="Ankyrin repeat-containing domain"/>
    <property type="match status" value="1"/>
</dbReference>
<evidence type="ECO:0000256" key="1">
    <source>
        <dbReference type="PROSITE-ProRule" id="PRU00023"/>
    </source>
</evidence>
<protein>
    <submittedName>
        <fullName evidence="2">Uncharacterized protein</fullName>
    </submittedName>
</protein>
<dbReference type="Proteomes" id="UP000284892">
    <property type="component" value="Unassembled WGS sequence"/>
</dbReference>
<dbReference type="InterPro" id="IPR036770">
    <property type="entry name" value="Ankyrin_rpt-contain_sf"/>
</dbReference>
<sequence>MNRKAFINKGLLTSVGVVLVPTMGFSKESLIQNEKTNPLDKEMVYQFVAKAHGDFNTVKAMLNKTPELLNATHDWGNGDFETALGAASHIGHNSIVKFLISKGARFNMFTAAMLGDFVIIKQLLASYPELINAKGPHGLDLIHHAKVGGEQSKLVLEFLQDFKNLDKKVLPPRKDTVKPKNSYEKRAVAIVDFIHNQNGISIEQFVNLNFHPEYIKQSGKAFFNNVFNKCIEDIPPASVIFLDGKNSDGSYKMKLQKTDKSTHYYFRFKFSDVSPHLITQMAAGGSSRVFD</sequence>
<dbReference type="InterPro" id="IPR002110">
    <property type="entry name" value="Ankyrin_rpt"/>
</dbReference>
<dbReference type="PROSITE" id="PS50088">
    <property type="entry name" value="ANK_REPEAT"/>
    <property type="match status" value="1"/>
</dbReference>
<dbReference type="EMBL" id="RAQJ01000007">
    <property type="protein sequence ID" value="RKE90801.1"/>
    <property type="molecule type" value="Genomic_DNA"/>
</dbReference>
<reference evidence="2 3" key="1">
    <citation type="submission" date="2018-09" db="EMBL/GenBank/DDBJ databases">
        <title>Genomic Encyclopedia of Archaeal and Bacterial Type Strains, Phase II (KMG-II): from individual species to whole genera.</title>
        <authorList>
            <person name="Goeker M."/>
        </authorList>
    </citation>
    <scope>NUCLEOTIDE SEQUENCE [LARGE SCALE GENOMIC DNA]</scope>
    <source>
        <strain evidence="2 3">DSM 26283</strain>
    </source>
</reference>
<evidence type="ECO:0000313" key="3">
    <source>
        <dbReference type="Proteomes" id="UP000284892"/>
    </source>
</evidence>
<proteinExistence type="predicted"/>
<dbReference type="SUPFAM" id="SSF48403">
    <property type="entry name" value="Ankyrin repeat"/>
    <property type="match status" value="1"/>
</dbReference>
<name>A0A420DEM4_9FLAO</name>